<organism evidence="7 8">
    <name type="scientific">Actinophytocola glycyrrhizae</name>
    <dbReference type="NCBI Taxonomy" id="2044873"/>
    <lineage>
        <taxon>Bacteria</taxon>
        <taxon>Bacillati</taxon>
        <taxon>Actinomycetota</taxon>
        <taxon>Actinomycetes</taxon>
        <taxon>Pseudonocardiales</taxon>
        <taxon>Pseudonocardiaceae</taxon>
    </lineage>
</organism>
<keyword evidence="3" id="KW-0802">TPR repeat</keyword>
<dbReference type="PROSITE" id="PS51755">
    <property type="entry name" value="OMPR_PHOB"/>
    <property type="match status" value="1"/>
</dbReference>
<dbReference type="PANTHER" id="PTHR47691">
    <property type="entry name" value="REGULATOR-RELATED"/>
    <property type="match status" value="1"/>
</dbReference>
<name>A0ABV9S6B5_9PSEU</name>
<evidence type="ECO:0000259" key="6">
    <source>
        <dbReference type="PROSITE" id="PS51755"/>
    </source>
</evidence>
<feature type="domain" description="OmpR/PhoB-type" evidence="6">
    <location>
        <begin position="1"/>
        <end position="98"/>
    </location>
</feature>
<evidence type="ECO:0000313" key="7">
    <source>
        <dbReference type="EMBL" id="MFC4855264.1"/>
    </source>
</evidence>
<dbReference type="SMART" id="SM01043">
    <property type="entry name" value="BTAD"/>
    <property type="match status" value="1"/>
</dbReference>
<dbReference type="SUPFAM" id="SSF52540">
    <property type="entry name" value="P-loop containing nucleoside triphosphate hydrolases"/>
    <property type="match status" value="1"/>
</dbReference>
<dbReference type="InterPro" id="IPR005158">
    <property type="entry name" value="BTAD"/>
</dbReference>
<sequence length="1014" mass="110600">MDALLGILGTTALVIDGEVDDTWGKPRERAVLATLAVHVGRVVQLETLIRWAWPADKPIPQNPATTFHTYAARIRNALRALPTPTEVRARHGGYRLEIDPALIDRNRFRTLVTQGRARAAAHEPEQAIELIDRALALSRGSPIADLTSPAAAAWRNAVIETELLTAHTTLVEQLLALRRFDAALTRLDDLHGDYPDDVTLASLRLTALYGGLRRTHATSFYFAVRSRLRANGDDQAAEYLRQHHDTLRTEHGVMFRPVPTLTPQQLPPDRPGFVGRTEPLGMLDAIVDVSSGEPAAGVVVIDGIGGVGKTVLAVHWAHDHRHLFPGGALFVNMHGYADRAKVEHITVVDDFLTALGHPPEATFNLRRREQLLSSLLADKKTLVLLDNVRDTAHVRDLVPLLSNCVVLITSRQWLTSLQGEFGARRITLRPMSASEGARLLSAQLGPGNEIGDEQLEHFTTLCGGLPLLLTVIAGDLAGKSATGVEEYSALVDRRDLVRGLGDKGDGPVSGAACFAPSYRALAAPERRLFRLLTLHPGPEIGLDAACVCDGRQVDDTTTSLGKLAGAHLVEEADSVRRYRFHDVLAEFAAQCRDADEPQEEQAAAERRVLNYYLGSVTNACRAAHRSYNPPPRTSAHEGVRLTTFDDSDSARQWFARERANLTAAITYAAEHGYHDHVWRLTDPVTTFFDRAGNVIGSRAVRQVALRSARALGNREAEASMLSFLAMAHMMLGDHDEARRCLEAALPLATENGLDRGEASILHLLGRVALRREDPAEALDLFRRGMEIDQKSGNREGLCWAHCRIGHALHALDQHEQALAHLNRAALLAQEIGESSAEAASLSEIGAIHRELGDLAMAAGCCEQALAIAQSVPDMSAMAGSLVDLCEINRVRRRSRVAVDYGRQAIDLCEKTHDILNHARALEALGTAQYECGDLVDAAVAWRHAADMYDEAGNSTRSARLRSKIETVPTFYREVVPIARSAQEATAGNLPWLADEETTQPLVPGTRSTDGQHGG</sequence>
<dbReference type="Gene3D" id="3.40.50.300">
    <property type="entry name" value="P-loop containing nucleotide triphosphate hydrolases"/>
    <property type="match status" value="1"/>
</dbReference>
<dbReference type="SMART" id="SM00862">
    <property type="entry name" value="Trans_reg_C"/>
    <property type="match status" value="1"/>
</dbReference>
<keyword evidence="8" id="KW-1185">Reference proteome</keyword>
<evidence type="ECO:0000256" key="2">
    <source>
        <dbReference type="ARBA" id="ARBA00023125"/>
    </source>
</evidence>
<dbReference type="InterPro" id="IPR027417">
    <property type="entry name" value="P-loop_NTPase"/>
</dbReference>
<dbReference type="InterPro" id="IPR011990">
    <property type="entry name" value="TPR-like_helical_dom_sf"/>
</dbReference>
<dbReference type="PRINTS" id="PR00364">
    <property type="entry name" value="DISEASERSIST"/>
</dbReference>
<evidence type="ECO:0000256" key="4">
    <source>
        <dbReference type="PROSITE-ProRule" id="PRU01091"/>
    </source>
</evidence>
<gene>
    <name evidence="7" type="ORF">ACFPCV_17285</name>
</gene>
<dbReference type="InterPro" id="IPR036388">
    <property type="entry name" value="WH-like_DNA-bd_sf"/>
</dbReference>
<dbReference type="PANTHER" id="PTHR47691:SF3">
    <property type="entry name" value="HTH-TYPE TRANSCRIPTIONAL REGULATOR RV0890C-RELATED"/>
    <property type="match status" value="1"/>
</dbReference>
<dbReference type="InterPro" id="IPR016032">
    <property type="entry name" value="Sig_transdc_resp-reg_C-effctor"/>
</dbReference>
<dbReference type="InterPro" id="IPR019734">
    <property type="entry name" value="TPR_rpt"/>
</dbReference>
<dbReference type="Pfam" id="PF03704">
    <property type="entry name" value="BTAD"/>
    <property type="match status" value="1"/>
</dbReference>
<evidence type="ECO:0000256" key="3">
    <source>
        <dbReference type="PROSITE-ProRule" id="PRU00339"/>
    </source>
</evidence>
<accession>A0ABV9S6B5</accession>
<comment type="similarity">
    <text evidence="1">Belongs to the AfsR/DnrI/RedD regulatory family.</text>
</comment>
<evidence type="ECO:0000256" key="5">
    <source>
        <dbReference type="SAM" id="MobiDB-lite"/>
    </source>
</evidence>
<comment type="caution">
    <text evidence="7">The sequence shown here is derived from an EMBL/GenBank/DDBJ whole genome shotgun (WGS) entry which is preliminary data.</text>
</comment>
<dbReference type="Pfam" id="PF00931">
    <property type="entry name" value="NB-ARC"/>
    <property type="match status" value="1"/>
</dbReference>
<dbReference type="Pfam" id="PF13424">
    <property type="entry name" value="TPR_12"/>
    <property type="match status" value="2"/>
</dbReference>
<feature type="compositionally biased region" description="Polar residues" evidence="5">
    <location>
        <begin position="1005"/>
        <end position="1014"/>
    </location>
</feature>
<protein>
    <submittedName>
        <fullName evidence="7">Tetratricopeptide repeat protein</fullName>
    </submittedName>
</protein>
<keyword evidence="2 4" id="KW-0238">DNA-binding</keyword>
<proteinExistence type="inferred from homology"/>
<evidence type="ECO:0000256" key="1">
    <source>
        <dbReference type="ARBA" id="ARBA00005820"/>
    </source>
</evidence>
<feature type="repeat" description="TPR" evidence="3">
    <location>
        <begin position="758"/>
        <end position="791"/>
    </location>
</feature>
<dbReference type="Proteomes" id="UP001595859">
    <property type="component" value="Unassembled WGS sequence"/>
</dbReference>
<dbReference type="InterPro" id="IPR001867">
    <property type="entry name" value="OmpR/PhoB-type_DNA-bd"/>
</dbReference>
<dbReference type="RefSeq" id="WP_378057213.1">
    <property type="nucleotide sequence ID" value="NZ_JBHSIS010000007.1"/>
</dbReference>
<dbReference type="InterPro" id="IPR002182">
    <property type="entry name" value="NB-ARC"/>
</dbReference>
<dbReference type="EMBL" id="JBHSIS010000007">
    <property type="protein sequence ID" value="MFC4855264.1"/>
    <property type="molecule type" value="Genomic_DNA"/>
</dbReference>
<feature type="region of interest" description="Disordered" evidence="5">
    <location>
        <begin position="988"/>
        <end position="1014"/>
    </location>
</feature>
<dbReference type="Gene3D" id="1.25.40.10">
    <property type="entry name" value="Tetratricopeptide repeat domain"/>
    <property type="match status" value="2"/>
</dbReference>
<evidence type="ECO:0000313" key="8">
    <source>
        <dbReference type="Proteomes" id="UP001595859"/>
    </source>
</evidence>
<dbReference type="SMART" id="SM00028">
    <property type="entry name" value="TPR"/>
    <property type="match status" value="6"/>
</dbReference>
<dbReference type="PROSITE" id="PS50005">
    <property type="entry name" value="TPR"/>
    <property type="match status" value="1"/>
</dbReference>
<reference evidence="8" key="1">
    <citation type="journal article" date="2019" name="Int. J. Syst. Evol. Microbiol.">
        <title>The Global Catalogue of Microorganisms (GCM) 10K type strain sequencing project: providing services to taxonomists for standard genome sequencing and annotation.</title>
        <authorList>
            <consortium name="The Broad Institute Genomics Platform"/>
            <consortium name="The Broad Institute Genome Sequencing Center for Infectious Disease"/>
            <person name="Wu L."/>
            <person name="Ma J."/>
        </authorList>
    </citation>
    <scope>NUCLEOTIDE SEQUENCE [LARGE SCALE GENOMIC DNA]</scope>
    <source>
        <strain evidence="8">ZS-22-S1</strain>
    </source>
</reference>
<dbReference type="SUPFAM" id="SSF46894">
    <property type="entry name" value="C-terminal effector domain of the bipartite response regulators"/>
    <property type="match status" value="1"/>
</dbReference>
<dbReference type="SUPFAM" id="SSF48452">
    <property type="entry name" value="TPR-like"/>
    <property type="match status" value="2"/>
</dbReference>
<dbReference type="Gene3D" id="1.10.10.10">
    <property type="entry name" value="Winged helix-like DNA-binding domain superfamily/Winged helix DNA-binding domain"/>
    <property type="match status" value="1"/>
</dbReference>
<feature type="DNA-binding region" description="OmpR/PhoB-type" evidence="4">
    <location>
        <begin position="1"/>
        <end position="98"/>
    </location>
</feature>